<sequence length="77" mass="8106">MSLRDKFDEAAGKAKEATGHATGDKGLRREGKADQTEAKAKGKLHDVAEGAKEGLDEVKTTLGGLADKAKNAVDRNK</sequence>
<evidence type="ECO:0000256" key="1">
    <source>
        <dbReference type="ARBA" id="ARBA00009129"/>
    </source>
</evidence>
<name>A0ABS4QRR6_9NOCA</name>
<proteinExistence type="inferred from homology"/>
<dbReference type="Gene3D" id="1.10.1470.10">
    <property type="entry name" value="YjbJ"/>
    <property type="match status" value="1"/>
</dbReference>
<accession>A0ABS4QRR6</accession>
<keyword evidence="5" id="KW-1185">Reference proteome</keyword>
<feature type="domain" description="CsbD-like" evidence="3">
    <location>
        <begin position="5"/>
        <end position="52"/>
    </location>
</feature>
<comment type="similarity">
    <text evidence="1">Belongs to the UPF0337 (CsbD) family.</text>
</comment>
<reference evidence="4 5" key="1">
    <citation type="submission" date="2021-03" db="EMBL/GenBank/DDBJ databases">
        <title>Sequencing the genomes of 1000 actinobacteria strains.</title>
        <authorList>
            <person name="Klenk H.-P."/>
        </authorList>
    </citation>
    <scope>NUCLEOTIDE SEQUENCE [LARGE SCALE GENOMIC DNA]</scope>
    <source>
        <strain evidence="4 5">DSM 45516</strain>
    </source>
</reference>
<dbReference type="InterPro" id="IPR036629">
    <property type="entry name" value="YjbJ_sf"/>
</dbReference>
<dbReference type="InterPro" id="IPR008462">
    <property type="entry name" value="CsbD"/>
</dbReference>
<evidence type="ECO:0000313" key="5">
    <source>
        <dbReference type="Proteomes" id="UP001519325"/>
    </source>
</evidence>
<organism evidence="4 5">
    <name type="scientific">Nocardia goodfellowii</name>
    <dbReference type="NCBI Taxonomy" id="882446"/>
    <lineage>
        <taxon>Bacteria</taxon>
        <taxon>Bacillati</taxon>
        <taxon>Actinomycetota</taxon>
        <taxon>Actinomycetes</taxon>
        <taxon>Mycobacteriales</taxon>
        <taxon>Nocardiaceae</taxon>
        <taxon>Nocardia</taxon>
    </lineage>
</organism>
<feature type="region of interest" description="Disordered" evidence="2">
    <location>
        <begin position="1"/>
        <end position="48"/>
    </location>
</feature>
<dbReference type="Pfam" id="PF05532">
    <property type="entry name" value="CsbD"/>
    <property type="match status" value="1"/>
</dbReference>
<dbReference type="Proteomes" id="UP001519325">
    <property type="component" value="Unassembled WGS sequence"/>
</dbReference>
<evidence type="ECO:0000259" key="3">
    <source>
        <dbReference type="Pfam" id="PF05532"/>
    </source>
</evidence>
<evidence type="ECO:0000256" key="2">
    <source>
        <dbReference type="SAM" id="MobiDB-lite"/>
    </source>
</evidence>
<protein>
    <submittedName>
        <fullName evidence="4">Uncharacterized protein YjbJ (UPF0337 family)</fullName>
    </submittedName>
</protein>
<dbReference type="EMBL" id="JAGGMR010000001">
    <property type="protein sequence ID" value="MBP2194397.1"/>
    <property type="molecule type" value="Genomic_DNA"/>
</dbReference>
<dbReference type="RefSeq" id="WP_209897529.1">
    <property type="nucleotide sequence ID" value="NZ_JAGGMR010000001.1"/>
</dbReference>
<gene>
    <name evidence="4" type="ORF">BJ987_007298</name>
</gene>
<evidence type="ECO:0000313" key="4">
    <source>
        <dbReference type="EMBL" id="MBP2194397.1"/>
    </source>
</evidence>
<comment type="caution">
    <text evidence="4">The sequence shown here is derived from an EMBL/GenBank/DDBJ whole genome shotgun (WGS) entry which is preliminary data.</text>
</comment>
<dbReference type="SUPFAM" id="SSF69047">
    <property type="entry name" value="Hypothetical protein YjbJ"/>
    <property type="match status" value="1"/>
</dbReference>